<dbReference type="GO" id="GO:0000976">
    <property type="term" value="F:transcription cis-regulatory region binding"/>
    <property type="evidence" value="ECO:0007669"/>
    <property type="project" value="TreeGrafter"/>
</dbReference>
<dbReference type="GO" id="GO:0003700">
    <property type="term" value="F:DNA-binding transcription factor activity"/>
    <property type="evidence" value="ECO:0007669"/>
    <property type="project" value="TreeGrafter"/>
</dbReference>
<keyword evidence="2" id="KW-0238">DNA-binding</keyword>
<evidence type="ECO:0000313" key="6">
    <source>
        <dbReference type="Proteomes" id="UP000006512"/>
    </source>
</evidence>
<dbReference type="Proteomes" id="UP000006512">
    <property type="component" value="Unassembled WGS sequence"/>
</dbReference>
<protein>
    <submittedName>
        <fullName evidence="5">HTH-type transcriptional repressor cytR</fullName>
    </submittedName>
</protein>
<dbReference type="PANTHER" id="PTHR30146">
    <property type="entry name" value="LACI-RELATED TRANSCRIPTIONAL REPRESSOR"/>
    <property type="match status" value="1"/>
</dbReference>
<evidence type="ECO:0000256" key="3">
    <source>
        <dbReference type="ARBA" id="ARBA00023163"/>
    </source>
</evidence>
<dbReference type="EMBL" id="GL883077">
    <property type="protein sequence ID" value="EGF92038.1"/>
    <property type="molecule type" value="Genomic_DNA"/>
</dbReference>
<name>F4QK11_9CAUL</name>
<reference evidence="6" key="1">
    <citation type="submission" date="2011-03" db="EMBL/GenBank/DDBJ databases">
        <title>Draft genome sequence of Brevundimonas diminuta.</title>
        <authorList>
            <person name="Brown P.J.B."/>
            <person name="Buechlein A."/>
            <person name="Hemmerich C."/>
            <person name="Brun Y.V."/>
        </authorList>
    </citation>
    <scope>NUCLEOTIDE SEQUENCE [LARGE SCALE GENOMIC DNA]</scope>
    <source>
        <strain evidence="6">C19</strain>
    </source>
</reference>
<keyword evidence="3" id="KW-0804">Transcription</keyword>
<dbReference type="InterPro" id="IPR028082">
    <property type="entry name" value="Peripla_BP_I"/>
</dbReference>
<feature type="domain" description="HTH lacI-type" evidence="4">
    <location>
        <begin position="15"/>
        <end position="69"/>
    </location>
</feature>
<dbReference type="PROSITE" id="PS00356">
    <property type="entry name" value="HTH_LACI_1"/>
    <property type="match status" value="1"/>
</dbReference>
<dbReference type="Gene3D" id="1.10.260.40">
    <property type="entry name" value="lambda repressor-like DNA-binding domains"/>
    <property type="match status" value="1"/>
</dbReference>
<accession>F4QK11</accession>
<evidence type="ECO:0000259" key="4">
    <source>
        <dbReference type="PROSITE" id="PS50932"/>
    </source>
</evidence>
<sequence>MIDEPLPVVKPKVRLKMADVARLAGVSVSSVSRALADSPLIPKELRERIQAIARENGYVVNQAARNLRLQTTQTIGLILPMGPQSDDQLTDSFLLEMIGALADEVVRRGYDLLLSKVNATSDGWLFDLTHSHRFDGLLVLGQSDQHVALQAVGAEYPAMVVWGEKMPRQSYASVGVDNVLGGRLAARHMVAGGCRDILFVGPSGVPEADARYTGYCQGLASTLASTLAQSGAPQRIESRFNFESALTAVREVIARKQTFDGLFCASDIIAQAALTALAEAGLSVPGDVAVCGFDDIGLARSLSPGLTTVRQDRATGARHMVDILFRRLNGIVAPSVQINAELVVRGTTRGV</sequence>
<dbReference type="InterPro" id="IPR000843">
    <property type="entry name" value="HTH_LacI"/>
</dbReference>
<keyword evidence="6" id="KW-1185">Reference proteome</keyword>
<dbReference type="Gene3D" id="3.40.50.2300">
    <property type="match status" value="2"/>
</dbReference>
<dbReference type="SUPFAM" id="SSF53822">
    <property type="entry name" value="Periplasmic binding protein-like I"/>
    <property type="match status" value="1"/>
</dbReference>
<organism evidence="5 6">
    <name type="scientific">Asticcacaulis biprosthecium C19</name>
    <dbReference type="NCBI Taxonomy" id="715226"/>
    <lineage>
        <taxon>Bacteria</taxon>
        <taxon>Pseudomonadati</taxon>
        <taxon>Pseudomonadota</taxon>
        <taxon>Alphaproteobacteria</taxon>
        <taxon>Caulobacterales</taxon>
        <taxon>Caulobacteraceae</taxon>
        <taxon>Asticcacaulis</taxon>
    </lineage>
</organism>
<dbReference type="PROSITE" id="PS50932">
    <property type="entry name" value="HTH_LACI_2"/>
    <property type="match status" value="1"/>
</dbReference>
<dbReference type="Pfam" id="PF13377">
    <property type="entry name" value="Peripla_BP_3"/>
    <property type="match status" value="1"/>
</dbReference>
<evidence type="ECO:0000313" key="5">
    <source>
        <dbReference type="EMBL" id="EGF92038.1"/>
    </source>
</evidence>
<dbReference type="STRING" id="715226.ABI_04700"/>
<dbReference type="eggNOG" id="COG1609">
    <property type="taxonomic scope" value="Bacteria"/>
</dbReference>
<dbReference type="CDD" id="cd01392">
    <property type="entry name" value="HTH_LacI"/>
    <property type="match status" value="1"/>
</dbReference>
<dbReference type="SUPFAM" id="SSF47413">
    <property type="entry name" value="lambda repressor-like DNA-binding domains"/>
    <property type="match status" value="1"/>
</dbReference>
<dbReference type="Pfam" id="PF00356">
    <property type="entry name" value="LacI"/>
    <property type="match status" value="1"/>
</dbReference>
<dbReference type="InterPro" id="IPR046335">
    <property type="entry name" value="LacI/GalR-like_sensor"/>
</dbReference>
<evidence type="ECO:0000256" key="2">
    <source>
        <dbReference type="ARBA" id="ARBA00023125"/>
    </source>
</evidence>
<keyword evidence="1" id="KW-0805">Transcription regulation</keyword>
<dbReference type="PANTHER" id="PTHR30146:SF120">
    <property type="entry name" value="ALANINE RACEMASE"/>
    <property type="match status" value="1"/>
</dbReference>
<dbReference type="SMART" id="SM00354">
    <property type="entry name" value="HTH_LACI"/>
    <property type="match status" value="1"/>
</dbReference>
<dbReference type="AlphaFoldDB" id="F4QK11"/>
<dbReference type="HOGENOM" id="CLU_037628_6_1_5"/>
<gene>
    <name evidence="5" type="ORF">ABI_04700</name>
</gene>
<dbReference type="InterPro" id="IPR010982">
    <property type="entry name" value="Lambda_DNA-bd_dom_sf"/>
</dbReference>
<evidence type="ECO:0000256" key="1">
    <source>
        <dbReference type="ARBA" id="ARBA00023015"/>
    </source>
</evidence>
<dbReference type="RefSeq" id="WP_006271208.1">
    <property type="nucleotide sequence ID" value="NZ_GL883077.1"/>
</dbReference>
<proteinExistence type="predicted"/>